<evidence type="ECO:0000256" key="5">
    <source>
        <dbReference type="RuleBase" id="RU367124"/>
    </source>
</evidence>
<gene>
    <name evidence="8" type="ORF">GN958_ATG08749</name>
    <name evidence="7" type="ORF">GN958_ATG21726</name>
</gene>
<evidence type="ECO:0000313" key="9">
    <source>
        <dbReference type="Proteomes" id="UP000704712"/>
    </source>
</evidence>
<feature type="compositionally biased region" description="Low complexity" evidence="6">
    <location>
        <begin position="73"/>
        <end position="87"/>
    </location>
</feature>
<keyword evidence="4" id="KW-0732">Signal</keyword>
<dbReference type="Proteomes" id="UP000704712">
    <property type="component" value="Unassembled WGS sequence"/>
</dbReference>
<feature type="region of interest" description="Disordered" evidence="6">
    <location>
        <begin position="66"/>
        <end position="127"/>
    </location>
</feature>
<evidence type="ECO:0000256" key="4">
    <source>
        <dbReference type="ARBA" id="ARBA00022729"/>
    </source>
</evidence>
<evidence type="ECO:0000256" key="3">
    <source>
        <dbReference type="ARBA" id="ARBA00022525"/>
    </source>
</evidence>
<name>A0A8S9USN4_PHYIN</name>
<dbReference type="Pfam" id="PF16810">
    <property type="entry name" value="RXLR"/>
    <property type="match status" value="1"/>
</dbReference>
<proteinExistence type="inferred from homology"/>
<comment type="similarity">
    <text evidence="2 5">Belongs to the RxLR effector family.</text>
</comment>
<evidence type="ECO:0000256" key="2">
    <source>
        <dbReference type="ARBA" id="ARBA00010400"/>
    </source>
</evidence>
<comment type="domain">
    <text evidence="5">The RxLR-dEER motif acts to carry the protein into the host cell cytoplasm through binding to cell surface phosphatidylinositol-3-phosphate.</text>
</comment>
<keyword evidence="3 5" id="KW-0964">Secreted</keyword>
<feature type="compositionally biased region" description="Basic and acidic residues" evidence="6">
    <location>
        <begin position="118"/>
        <end position="127"/>
    </location>
</feature>
<dbReference type="EMBL" id="JAACNO010003002">
    <property type="protein sequence ID" value="KAF4129082.1"/>
    <property type="molecule type" value="Genomic_DNA"/>
</dbReference>
<dbReference type="AlphaFoldDB" id="A0A8S9USN4"/>
<dbReference type="InterPro" id="IPR031825">
    <property type="entry name" value="RXLR"/>
</dbReference>
<comment type="caution">
    <text evidence="8">The sequence shown here is derived from an EMBL/GenBank/DDBJ whole genome shotgun (WGS) entry which is preliminary data.</text>
</comment>
<evidence type="ECO:0000313" key="7">
    <source>
        <dbReference type="EMBL" id="KAF4129082.1"/>
    </source>
</evidence>
<sequence length="127" mass="13411">MCIAIPQFTFSAATPTSSNKNMRLPFVLVVSAAAALLGNGIAISAAVTDNQAGVLHIGSPQLFQPLDGDTQNRLLRTSRSSPMSRTSKTVRGMRKAVGGAGHGEEEDESDEEGDDDDDGKKDNFDLC</sequence>
<comment type="function">
    <text evidence="5">Effector that suppresses plant defense responses during pathogen infection.</text>
</comment>
<evidence type="ECO:0000256" key="6">
    <source>
        <dbReference type="SAM" id="MobiDB-lite"/>
    </source>
</evidence>
<evidence type="ECO:0000256" key="1">
    <source>
        <dbReference type="ARBA" id="ARBA00004613"/>
    </source>
</evidence>
<reference evidence="8" key="1">
    <citation type="submission" date="2020-03" db="EMBL/GenBank/DDBJ databases">
        <title>Hybrid Assembly of Korean Phytophthora infestans isolates.</title>
        <authorList>
            <person name="Prokchorchik M."/>
            <person name="Lee Y."/>
            <person name="Seo J."/>
            <person name="Cho J.-H."/>
            <person name="Park Y.-E."/>
            <person name="Jang D.-C."/>
            <person name="Im J.-S."/>
            <person name="Choi J.-G."/>
            <person name="Park H.-J."/>
            <person name="Lee G.-B."/>
            <person name="Lee Y.-G."/>
            <person name="Hong S.-Y."/>
            <person name="Cho K."/>
            <person name="Sohn K.H."/>
        </authorList>
    </citation>
    <scope>NUCLEOTIDE SEQUENCE</scope>
    <source>
        <strain evidence="8">KR_2_A2</strain>
    </source>
</reference>
<evidence type="ECO:0000313" key="8">
    <source>
        <dbReference type="EMBL" id="KAF4142049.1"/>
    </source>
</evidence>
<organism evidence="8 9">
    <name type="scientific">Phytophthora infestans</name>
    <name type="common">Potato late blight agent</name>
    <name type="synonym">Botrytis infestans</name>
    <dbReference type="NCBI Taxonomy" id="4787"/>
    <lineage>
        <taxon>Eukaryota</taxon>
        <taxon>Sar</taxon>
        <taxon>Stramenopiles</taxon>
        <taxon>Oomycota</taxon>
        <taxon>Peronosporomycetes</taxon>
        <taxon>Peronosporales</taxon>
        <taxon>Peronosporaceae</taxon>
        <taxon>Phytophthora</taxon>
    </lineage>
</organism>
<feature type="compositionally biased region" description="Acidic residues" evidence="6">
    <location>
        <begin position="104"/>
        <end position="117"/>
    </location>
</feature>
<dbReference type="EMBL" id="JAACNO010001217">
    <property type="protein sequence ID" value="KAF4142049.1"/>
    <property type="molecule type" value="Genomic_DNA"/>
</dbReference>
<accession>A0A8S9USN4</accession>
<comment type="subcellular location">
    <subcellularLocation>
        <location evidence="1 5">Secreted</location>
    </subcellularLocation>
</comment>
<protein>
    <recommendedName>
        <fullName evidence="5">RxLR effector protein</fullName>
    </recommendedName>
</protein>